<keyword evidence="2" id="KW-1185">Reference proteome</keyword>
<protein>
    <submittedName>
        <fullName evidence="1">Uncharacterized protein</fullName>
    </submittedName>
</protein>
<comment type="caution">
    <text evidence="1">The sequence shown here is derived from an EMBL/GenBank/DDBJ whole genome shotgun (WGS) entry which is preliminary data.</text>
</comment>
<accession>A0AC60QBH2</accession>
<name>A0AC60QBH2_IXOPE</name>
<reference evidence="1 2" key="1">
    <citation type="journal article" date="2020" name="Cell">
        <title>Large-Scale Comparative Analyses of Tick Genomes Elucidate Their Genetic Diversity and Vector Capacities.</title>
        <authorList>
            <consortium name="Tick Genome and Microbiome Consortium (TIGMIC)"/>
            <person name="Jia N."/>
            <person name="Wang J."/>
            <person name="Shi W."/>
            <person name="Du L."/>
            <person name="Sun Y."/>
            <person name="Zhan W."/>
            <person name="Jiang J.F."/>
            <person name="Wang Q."/>
            <person name="Zhang B."/>
            <person name="Ji P."/>
            <person name="Bell-Sakyi L."/>
            <person name="Cui X.M."/>
            <person name="Yuan T.T."/>
            <person name="Jiang B.G."/>
            <person name="Yang W.F."/>
            <person name="Lam T.T."/>
            <person name="Chang Q.C."/>
            <person name="Ding S.J."/>
            <person name="Wang X.J."/>
            <person name="Zhu J.G."/>
            <person name="Ruan X.D."/>
            <person name="Zhao L."/>
            <person name="Wei J.T."/>
            <person name="Ye R.Z."/>
            <person name="Que T.C."/>
            <person name="Du C.H."/>
            <person name="Zhou Y.H."/>
            <person name="Cheng J.X."/>
            <person name="Dai P.F."/>
            <person name="Guo W.B."/>
            <person name="Han X.H."/>
            <person name="Huang E.J."/>
            <person name="Li L.F."/>
            <person name="Wei W."/>
            <person name="Gao Y.C."/>
            <person name="Liu J.Z."/>
            <person name="Shao H.Z."/>
            <person name="Wang X."/>
            <person name="Wang C.C."/>
            <person name="Yang T.C."/>
            <person name="Huo Q.B."/>
            <person name="Li W."/>
            <person name="Chen H.Y."/>
            <person name="Chen S.E."/>
            <person name="Zhou L.G."/>
            <person name="Ni X.B."/>
            <person name="Tian J.H."/>
            <person name="Sheng Y."/>
            <person name="Liu T."/>
            <person name="Pan Y.S."/>
            <person name="Xia L.Y."/>
            <person name="Li J."/>
            <person name="Zhao F."/>
            <person name="Cao W.C."/>
        </authorList>
    </citation>
    <scope>NUCLEOTIDE SEQUENCE [LARGE SCALE GENOMIC DNA]</scope>
    <source>
        <strain evidence="1">Iper-2018</strain>
    </source>
</reference>
<dbReference type="Proteomes" id="UP000805193">
    <property type="component" value="Unassembled WGS sequence"/>
</dbReference>
<organism evidence="1 2">
    <name type="scientific">Ixodes persulcatus</name>
    <name type="common">Taiga tick</name>
    <dbReference type="NCBI Taxonomy" id="34615"/>
    <lineage>
        <taxon>Eukaryota</taxon>
        <taxon>Metazoa</taxon>
        <taxon>Ecdysozoa</taxon>
        <taxon>Arthropoda</taxon>
        <taxon>Chelicerata</taxon>
        <taxon>Arachnida</taxon>
        <taxon>Acari</taxon>
        <taxon>Parasitiformes</taxon>
        <taxon>Ixodida</taxon>
        <taxon>Ixodoidea</taxon>
        <taxon>Ixodidae</taxon>
        <taxon>Ixodinae</taxon>
        <taxon>Ixodes</taxon>
    </lineage>
</organism>
<evidence type="ECO:0000313" key="2">
    <source>
        <dbReference type="Proteomes" id="UP000805193"/>
    </source>
</evidence>
<gene>
    <name evidence="1" type="ORF">HPB47_021934</name>
</gene>
<sequence length="365" mass="41681">MTRLALAVSLVLLCAGETAAGLADGSTLLLEDHVYESRAFSGAQLVIYCNPGESPSYLALFKSLYIEFRLVPEHYSLFEGADADEVRSQHTSRLASWMPLLPWRQSTIGFPTFRPHCVGLVSDDEFRFEFVVRQANYWKIFQLCLGVVLFFTVPSLCRNVLVFYTAGVTFGVVASLLLVVFILSRLLPRRSTAYGVLFFGWSLVLYVLQLLWSNLYDVLEQYKHLLAGYVAVSALVSFGVCYRLGPPSHPRTLDLLQWSLQLLSLGLVFLSSSYGRTHWKRRFPPEVKLLTEDEYLQQADVETRKELARLARVCASPDCKTWTLVTKLKDPVRFALFVQDSRIWQTLKCCSTNWTLQTTQQRWMR</sequence>
<dbReference type="EMBL" id="JABSTQ010009239">
    <property type="protein sequence ID" value="KAG0431281.1"/>
    <property type="molecule type" value="Genomic_DNA"/>
</dbReference>
<proteinExistence type="predicted"/>
<evidence type="ECO:0000313" key="1">
    <source>
        <dbReference type="EMBL" id="KAG0431281.1"/>
    </source>
</evidence>